<feature type="domain" description="Glycosyltransferase subfamily 4-like N-terminal" evidence="1">
    <location>
        <begin position="24"/>
        <end position="163"/>
    </location>
</feature>
<dbReference type="InterPro" id="IPR028098">
    <property type="entry name" value="Glyco_trans_4-like_N"/>
</dbReference>
<dbReference type="EMBL" id="UINC01139851">
    <property type="protein sequence ID" value="SVD26655.1"/>
    <property type="molecule type" value="Genomic_DNA"/>
</dbReference>
<protein>
    <recommendedName>
        <fullName evidence="1">Glycosyltransferase subfamily 4-like N-terminal domain-containing protein</fullName>
    </recommendedName>
</protein>
<name>A0A382TY86_9ZZZZ</name>
<dbReference type="Gene3D" id="3.40.50.2000">
    <property type="entry name" value="Glycogen Phosphorylase B"/>
    <property type="match status" value="1"/>
</dbReference>
<evidence type="ECO:0000259" key="1">
    <source>
        <dbReference type="Pfam" id="PF13579"/>
    </source>
</evidence>
<organism evidence="2">
    <name type="scientific">marine metagenome</name>
    <dbReference type="NCBI Taxonomy" id="408172"/>
    <lineage>
        <taxon>unclassified sequences</taxon>
        <taxon>metagenomes</taxon>
        <taxon>ecological metagenomes</taxon>
    </lineage>
</organism>
<feature type="non-terminal residue" evidence="2">
    <location>
        <position position="216"/>
    </location>
</feature>
<sequence length="216" mass="23974">MHVITTHPNRYASYKVAASNIKLDGRVTIHRIALPNHQSGMLSQSRAFFTYAISAYRLCRKLNPSFLIGTTGRLMTGVLTGVSAHKIGCRYFIDLRDIFSEAISDLFSQKNQILGGVFKTVFSFLERKLFNNAAGVNVVSEGFYEYFQKEGIDISNWSFFPNGVDQEFINLATTKDVASKKVKTILYAGNIGSGQGLDIVLPGIAKKLGSDYHFLV</sequence>
<reference evidence="2" key="1">
    <citation type="submission" date="2018-05" db="EMBL/GenBank/DDBJ databases">
        <authorList>
            <person name="Lanie J.A."/>
            <person name="Ng W.-L."/>
            <person name="Kazmierczak K.M."/>
            <person name="Andrzejewski T.M."/>
            <person name="Davidsen T.M."/>
            <person name="Wayne K.J."/>
            <person name="Tettelin H."/>
            <person name="Glass J.I."/>
            <person name="Rusch D."/>
            <person name="Podicherti R."/>
            <person name="Tsui H.-C.T."/>
            <person name="Winkler M.E."/>
        </authorList>
    </citation>
    <scope>NUCLEOTIDE SEQUENCE</scope>
</reference>
<dbReference type="Pfam" id="PF13579">
    <property type="entry name" value="Glyco_trans_4_4"/>
    <property type="match status" value="1"/>
</dbReference>
<evidence type="ECO:0000313" key="2">
    <source>
        <dbReference type="EMBL" id="SVD26655.1"/>
    </source>
</evidence>
<dbReference type="AlphaFoldDB" id="A0A382TY86"/>
<proteinExistence type="predicted"/>
<accession>A0A382TY86</accession>
<gene>
    <name evidence="2" type="ORF">METZ01_LOCUS379509</name>
</gene>
<dbReference type="SUPFAM" id="SSF53756">
    <property type="entry name" value="UDP-Glycosyltransferase/glycogen phosphorylase"/>
    <property type="match status" value="1"/>
</dbReference>